<evidence type="ECO:0000313" key="1">
    <source>
        <dbReference type="EMBL" id="CAA9569144.1"/>
    </source>
</evidence>
<accession>A0A6J4V752</accession>
<gene>
    <name evidence="1" type="ORF">AVDCRST_MAG70-2332</name>
</gene>
<organism evidence="1">
    <name type="scientific">uncultured Thermomicrobiales bacterium</name>
    <dbReference type="NCBI Taxonomy" id="1645740"/>
    <lineage>
        <taxon>Bacteria</taxon>
        <taxon>Pseudomonadati</taxon>
        <taxon>Thermomicrobiota</taxon>
        <taxon>Thermomicrobia</taxon>
        <taxon>Thermomicrobiales</taxon>
        <taxon>environmental samples</taxon>
    </lineage>
</organism>
<sequence>MTTSDTLTRRVITGHSLAVEPCLHDSVGRAPGGHAAPAGGARGGPAGPLVGDVLPARSGLLVAQRGAAYR</sequence>
<proteinExistence type="predicted"/>
<name>A0A6J4V752_9BACT</name>
<dbReference type="EMBL" id="CADCWH010000373">
    <property type="protein sequence ID" value="CAA9569144.1"/>
    <property type="molecule type" value="Genomic_DNA"/>
</dbReference>
<protein>
    <submittedName>
        <fullName evidence="1">Uncharacterized protein</fullName>
    </submittedName>
</protein>
<reference evidence="1" key="1">
    <citation type="submission" date="2020-02" db="EMBL/GenBank/DDBJ databases">
        <authorList>
            <person name="Meier V. D."/>
        </authorList>
    </citation>
    <scope>NUCLEOTIDE SEQUENCE</scope>
    <source>
        <strain evidence="1">AVDCRST_MAG70</strain>
    </source>
</reference>
<dbReference type="AlphaFoldDB" id="A0A6J4V752"/>